<dbReference type="Pfam" id="PF03992">
    <property type="entry name" value="ABM"/>
    <property type="match status" value="1"/>
</dbReference>
<evidence type="ECO:0000259" key="1">
    <source>
        <dbReference type="PROSITE" id="PS51725"/>
    </source>
</evidence>
<dbReference type="EMBL" id="CAICTM010000015">
    <property type="protein sequence ID" value="CAB9497186.1"/>
    <property type="molecule type" value="Genomic_DNA"/>
</dbReference>
<accession>A0A9N8H1E4</accession>
<evidence type="ECO:0000313" key="2">
    <source>
        <dbReference type="EMBL" id="CAB9497186.1"/>
    </source>
</evidence>
<dbReference type="AlphaFoldDB" id="A0A9N8H1E4"/>
<reference evidence="2" key="1">
    <citation type="submission" date="2020-06" db="EMBL/GenBank/DDBJ databases">
        <authorList>
            <consortium name="Plant Systems Biology data submission"/>
        </authorList>
    </citation>
    <scope>NUCLEOTIDE SEQUENCE</scope>
    <source>
        <strain evidence="2">D6</strain>
    </source>
</reference>
<dbReference type="PROSITE" id="PS51725">
    <property type="entry name" value="ABM"/>
    <property type="match status" value="1"/>
</dbReference>
<dbReference type="Gene3D" id="3.30.70.100">
    <property type="match status" value="1"/>
</dbReference>
<organism evidence="2 3">
    <name type="scientific">Seminavis robusta</name>
    <dbReference type="NCBI Taxonomy" id="568900"/>
    <lineage>
        <taxon>Eukaryota</taxon>
        <taxon>Sar</taxon>
        <taxon>Stramenopiles</taxon>
        <taxon>Ochrophyta</taxon>
        <taxon>Bacillariophyta</taxon>
        <taxon>Bacillariophyceae</taxon>
        <taxon>Bacillariophycidae</taxon>
        <taxon>Naviculales</taxon>
        <taxon>Naviculaceae</taxon>
        <taxon>Seminavis</taxon>
    </lineage>
</organism>
<evidence type="ECO:0000313" key="3">
    <source>
        <dbReference type="Proteomes" id="UP001153069"/>
    </source>
</evidence>
<dbReference type="SUPFAM" id="SSF54909">
    <property type="entry name" value="Dimeric alpha+beta barrel"/>
    <property type="match status" value="1"/>
</dbReference>
<dbReference type="Proteomes" id="UP001153069">
    <property type="component" value="Unassembled WGS sequence"/>
</dbReference>
<name>A0A9N8H1E4_9STRA</name>
<proteinExistence type="predicted"/>
<dbReference type="InterPro" id="IPR007138">
    <property type="entry name" value="ABM_dom"/>
</dbReference>
<protein>
    <recommendedName>
        <fullName evidence="1">ABM domain-containing protein</fullName>
    </recommendedName>
</protein>
<keyword evidence="3" id="KW-1185">Reference proteome</keyword>
<dbReference type="OrthoDB" id="10261153at2759"/>
<feature type="domain" description="ABM" evidence="1">
    <location>
        <begin position="12"/>
        <end position="114"/>
    </location>
</feature>
<dbReference type="InterPro" id="IPR011008">
    <property type="entry name" value="Dimeric_a/b-barrel"/>
</dbReference>
<comment type="caution">
    <text evidence="2">The sequence shown here is derived from an EMBL/GenBank/DDBJ whole genome shotgun (WGS) entry which is preliminary data.</text>
</comment>
<sequence>MASKDAASLSPFIKCCIVEVHPDRAEEFTNVCRIAQERSMKEEPGCLRLDILQMVDDKNAAIPHKFIVYEIFEDEEAYHHHGRQPYSQDVGAFVKSGGIAHEDAYVAQKLFLTE</sequence>
<gene>
    <name evidence="2" type="ORF">SEMRO_15_G011390.1</name>
</gene>